<dbReference type="Proteomes" id="UP000726737">
    <property type="component" value="Unassembled WGS sequence"/>
</dbReference>
<feature type="region of interest" description="Disordered" evidence="1">
    <location>
        <begin position="157"/>
        <end position="216"/>
    </location>
</feature>
<feature type="compositionally biased region" description="Low complexity" evidence="1">
    <location>
        <begin position="619"/>
        <end position="638"/>
    </location>
</feature>
<name>A0A9P6U7X7_9FUNG</name>
<feature type="compositionally biased region" description="Basic and acidic residues" evidence="1">
    <location>
        <begin position="205"/>
        <end position="216"/>
    </location>
</feature>
<feature type="compositionally biased region" description="Polar residues" evidence="1">
    <location>
        <begin position="427"/>
        <end position="451"/>
    </location>
</feature>
<comment type="caution">
    <text evidence="2">The sequence shown here is derived from an EMBL/GenBank/DDBJ whole genome shotgun (WGS) entry which is preliminary data.</text>
</comment>
<proteinExistence type="predicted"/>
<feature type="region of interest" description="Disordered" evidence="1">
    <location>
        <begin position="71"/>
        <end position="121"/>
    </location>
</feature>
<feature type="compositionally biased region" description="Low complexity" evidence="1">
    <location>
        <begin position="157"/>
        <end position="187"/>
    </location>
</feature>
<feature type="compositionally biased region" description="Polar residues" evidence="1">
    <location>
        <begin position="598"/>
        <end position="609"/>
    </location>
</feature>
<feature type="region of interest" description="Disordered" evidence="1">
    <location>
        <begin position="366"/>
        <end position="389"/>
    </location>
</feature>
<feature type="region of interest" description="Disordered" evidence="1">
    <location>
        <begin position="1"/>
        <end position="30"/>
    </location>
</feature>
<dbReference type="OrthoDB" id="2447551at2759"/>
<feature type="region of interest" description="Disordered" evidence="1">
    <location>
        <begin position="598"/>
        <end position="784"/>
    </location>
</feature>
<gene>
    <name evidence="2" type="ORF">BG011_008964</name>
</gene>
<dbReference type="EMBL" id="JAAAJA010000077">
    <property type="protein sequence ID" value="KAG0263335.1"/>
    <property type="molecule type" value="Genomic_DNA"/>
</dbReference>
<feature type="compositionally biased region" description="Low complexity" evidence="1">
    <location>
        <begin position="729"/>
        <end position="755"/>
    </location>
</feature>
<feature type="compositionally biased region" description="Polar residues" evidence="1">
    <location>
        <begin position="774"/>
        <end position="783"/>
    </location>
</feature>
<keyword evidence="3" id="KW-1185">Reference proteome</keyword>
<feature type="compositionally biased region" description="Low complexity" evidence="1">
    <location>
        <begin position="378"/>
        <end position="389"/>
    </location>
</feature>
<evidence type="ECO:0000313" key="2">
    <source>
        <dbReference type="EMBL" id="KAG0263335.1"/>
    </source>
</evidence>
<feature type="compositionally biased region" description="Polar residues" evidence="1">
    <location>
        <begin position="640"/>
        <end position="664"/>
    </location>
</feature>
<feature type="compositionally biased region" description="Polar residues" evidence="1">
    <location>
        <begin position="689"/>
        <end position="698"/>
    </location>
</feature>
<dbReference type="AlphaFoldDB" id="A0A9P6U7X7"/>
<reference evidence="2" key="1">
    <citation type="journal article" date="2020" name="Fungal Divers.">
        <title>Resolving the Mortierellaceae phylogeny through synthesis of multi-gene phylogenetics and phylogenomics.</title>
        <authorList>
            <person name="Vandepol N."/>
            <person name="Liber J."/>
            <person name="Desiro A."/>
            <person name="Na H."/>
            <person name="Kennedy M."/>
            <person name="Barry K."/>
            <person name="Grigoriev I.V."/>
            <person name="Miller A.N."/>
            <person name="O'Donnell K."/>
            <person name="Stajich J.E."/>
            <person name="Bonito G."/>
        </authorList>
    </citation>
    <scope>NUCLEOTIDE SEQUENCE</scope>
    <source>
        <strain evidence="2">KOD948</strain>
    </source>
</reference>
<accession>A0A9P6U7X7</accession>
<evidence type="ECO:0000256" key="1">
    <source>
        <dbReference type="SAM" id="MobiDB-lite"/>
    </source>
</evidence>
<protein>
    <submittedName>
        <fullName evidence="2">Uncharacterized protein</fullName>
    </submittedName>
</protein>
<feature type="region of interest" description="Disordered" evidence="1">
    <location>
        <begin position="303"/>
        <end position="332"/>
    </location>
</feature>
<evidence type="ECO:0000313" key="3">
    <source>
        <dbReference type="Proteomes" id="UP000726737"/>
    </source>
</evidence>
<feature type="compositionally biased region" description="Polar residues" evidence="1">
    <location>
        <begin position="74"/>
        <end position="100"/>
    </location>
</feature>
<sequence length="885" mass="94763">MVSPRSPTSSFMSTLYGNSSNGSSKSPHTTVHSNYNVTISDFRTHSTIASMRSTPLPTKVTDLVFDRRGGYRQQDVSSQNQATSASTNTPTAGSTITSGSPLEAATAAAGATSDPVNKPSAHGVAGGISALPSSHETMGYGFRAPLRSLDMLNLATSSSTPLRSSSSNGATTTPSIPTTPTTPTTPTFGFNESAAPSLKQNKLRRGSEHSLAKDHSISSSKHTFRGWVPAALKAGFMNLRKKRPMPNHYLSLPVGGAASSPTNGMYMLHSEDLSVTEFAKLAGITILPERDDTTTFEDSMVSSESAIGTNQGLGSGVSGKDRQTVRSGSASAGNTLHTFRSVASDGSNKRANIWDSQFWTMPDMPHTGESLTTHPTVSSTSLPIRSGSSSLLPSSSSAAKYAICIPDSKKKWLCMSSGSGQGYSSSAPTRTSSTNTFPCPGSYRSSESPLASSGPRRKSCFPFGSSRPSVGSGPEIDQMHFSNPTSVRRVDQLAKPAKEAVQLSRDIGCPRSFTSLTAIAIELDGKPEPSCSNGVKESSGIINPRHHLHQQQQQHHAQPTVASVMPIYLEPSHPPRAITPLLPAQQAGYIHPAVTPTFHQGSRIKSGSPNRHYHPANLRARPPNSSRTRSPSPSPLSRQVDVTDSDGLNSPQDETAQHSEQISEIPTVPSPGPPVSRNQRQSFVHGRSNDTLSRTSAPHTLVNKHLVTTKFQDQGRPLPPLVSKQKLYQSSSTSSSSSSLSFESQQQHQQQQQQQHVSPRPPCSAPSLHPCELSPNTTRTFTPGTKVGRFTLVQETCTKHVDMLRAQQQQRQRRASFDAEISLGANGAMDDQHPHTVGPIEGSTTAAAAMNPMLMPEENVVIFQRKKMRRLQQPTPSTSSHKDIE</sequence>
<organism evidence="2 3">
    <name type="scientific">Mortierella polycephala</name>
    <dbReference type="NCBI Taxonomy" id="41804"/>
    <lineage>
        <taxon>Eukaryota</taxon>
        <taxon>Fungi</taxon>
        <taxon>Fungi incertae sedis</taxon>
        <taxon>Mucoromycota</taxon>
        <taxon>Mortierellomycotina</taxon>
        <taxon>Mortierellomycetes</taxon>
        <taxon>Mortierellales</taxon>
        <taxon>Mortierellaceae</taxon>
        <taxon>Mortierella</taxon>
    </lineage>
</organism>
<feature type="region of interest" description="Disordered" evidence="1">
    <location>
        <begin position="422"/>
        <end position="458"/>
    </location>
</feature>